<sequence length="91" mass="9833">MGISSDGMATGFDGNRAMTKGFTETELGREDEAPWVAESRLLDGVCTGNEQTTKIPPVSVVGVWLDERRRDWRCDSSSSCSGQGRYLGVAS</sequence>
<reference evidence="1 2" key="1">
    <citation type="submission" date="2024-04" db="EMBL/GenBank/DDBJ databases">
        <authorList>
            <person name="Fracassetti M."/>
        </authorList>
    </citation>
    <scope>NUCLEOTIDE SEQUENCE [LARGE SCALE GENOMIC DNA]</scope>
</reference>
<gene>
    <name evidence="1" type="ORF">LTRI10_LOCUS28496</name>
</gene>
<accession>A0AAV2ENC2</accession>
<keyword evidence="2" id="KW-1185">Reference proteome</keyword>
<name>A0AAV2ENC2_9ROSI</name>
<evidence type="ECO:0000313" key="2">
    <source>
        <dbReference type="Proteomes" id="UP001497516"/>
    </source>
</evidence>
<organism evidence="1 2">
    <name type="scientific">Linum trigynum</name>
    <dbReference type="NCBI Taxonomy" id="586398"/>
    <lineage>
        <taxon>Eukaryota</taxon>
        <taxon>Viridiplantae</taxon>
        <taxon>Streptophyta</taxon>
        <taxon>Embryophyta</taxon>
        <taxon>Tracheophyta</taxon>
        <taxon>Spermatophyta</taxon>
        <taxon>Magnoliopsida</taxon>
        <taxon>eudicotyledons</taxon>
        <taxon>Gunneridae</taxon>
        <taxon>Pentapetalae</taxon>
        <taxon>rosids</taxon>
        <taxon>fabids</taxon>
        <taxon>Malpighiales</taxon>
        <taxon>Linaceae</taxon>
        <taxon>Linum</taxon>
    </lineage>
</organism>
<dbReference type="AlphaFoldDB" id="A0AAV2ENC2"/>
<protein>
    <submittedName>
        <fullName evidence="1">Uncharacterized protein</fullName>
    </submittedName>
</protein>
<dbReference type="Proteomes" id="UP001497516">
    <property type="component" value="Chromosome 5"/>
</dbReference>
<proteinExistence type="predicted"/>
<dbReference type="EMBL" id="OZ034818">
    <property type="protein sequence ID" value="CAL1387516.1"/>
    <property type="molecule type" value="Genomic_DNA"/>
</dbReference>
<evidence type="ECO:0000313" key="1">
    <source>
        <dbReference type="EMBL" id="CAL1387516.1"/>
    </source>
</evidence>